<keyword evidence="1" id="KW-0812">Transmembrane</keyword>
<accession>A0A6J6SA75</accession>
<dbReference type="AlphaFoldDB" id="A0A6J6SA75"/>
<dbReference type="InterPro" id="IPR011009">
    <property type="entry name" value="Kinase-like_dom_sf"/>
</dbReference>
<dbReference type="InterPro" id="IPR008979">
    <property type="entry name" value="Galactose-bd-like_sf"/>
</dbReference>
<evidence type="ECO:0000256" key="1">
    <source>
        <dbReference type="SAM" id="Phobius"/>
    </source>
</evidence>
<protein>
    <submittedName>
        <fullName evidence="2">Unannotated protein</fullName>
    </submittedName>
</protein>
<dbReference type="Gene3D" id="2.60.120.260">
    <property type="entry name" value="Galactose-binding domain-like"/>
    <property type="match status" value="1"/>
</dbReference>
<organism evidence="2">
    <name type="scientific">freshwater metagenome</name>
    <dbReference type="NCBI Taxonomy" id="449393"/>
    <lineage>
        <taxon>unclassified sequences</taxon>
        <taxon>metagenomes</taxon>
        <taxon>ecological metagenomes</taxon>
    </lineage>
</organism>
<dbReference type="SUPFAM" id="SSF49785">
    <property type="entry name" value="Galactose-binding domain-like"/>
    <property type="match status" value="1"/>
</dbReference>
<evidence type="ECO:0000313" key="2">
    <source>
        <dbReference type="EMBL" id="CAB4731791.1"/>
    </source>
</evidence>
<keyword evidence="1" id="KW-0472">Membrane</keyword>
<keyword evidence="1" id="KW-1133">Transmembrane helix</keyword>
<sequence>MSDARRIARYTLLDEVASRREDHDVVLWRGFDEVLARDVSIRLLPQDDPRASRAIAAAQASALVEDRRLLRVLDIFEVPATTDSVATIAIVSEWATGVTLEEMMRAQSWEPLPLERAMSIVDDVARAIAAGAETAVSHRRLRPSSVIVTDAHEVRVRGLGVDAALWGQLDPTLSPEAADIDGLGSLLYFLLAGVWPGSGSLPAVGLPRAPRAGGHVLPPSRISANVPSPVDDCIARSVQDAERARSVLMVNNAPAFVSMLSLSRDYLTGPGESAGIAFSGADGVGTVGRVVAVIGGLAGVAIVALLGWALFTGGEGPWRPNPEAAIAATILTATATPITETQVGIEQVIPVTSVTSFDPYADDNDNGKVDGRKGRENEADVARVIDGDTASAWTTSNYGTSDADGKGGMGLILDLGAAHSVNSVSIDFDGVGAEAEVRVSDKIYRDPGTWNLLASAPAGGRSIELRAPRAKVGRYVLLWFPVLPKSPTSPDSFSVGVSGVEVRG</sequence>
<feature type="transmembrane region" description="Helical" evidence="1">
    <location>
        <begin position="290"/>
        <end position="311"/>
    </location>
</feature>
<gene>
    <name evidence="2" type="ORF">UFOPK2786_00229</name>
</gene>
<proteinExistence type="predicted"/>
<name>A0A6J6SA75_9ZZZZ</name>
<dbReference type="EMBL" id="CAEZYW010000021">
    <property type="protein sequence ID" value="CAB4731791.1"/>
    <property type="molecule type" value="Genomic_DNA"/>
</dbReference>
<dbReference type="SUPFAM" id="SSF56112">
    <property type="entry name" value="Protein kinase-like (PK-like)"/>
    <property type="match status" value="1"/>
</dbReference>
<reference evidence="2" key="1">
    <citation type="submission" date="2020-05" db="EMBL/GenBank/DDBJ databases">
        <authorList>
            <person name="Chiriac C."/>
            <person name="Salcher M."/>
            <person name="Ghai R."/>
            <person name="Kavagutti S V."/>
        </authorList>
    </citation>
    <scope>NUCLEOTIDE SEQUENCE</scope>
</reference>
<dbReference type="Gene3D" id="1.10.510.10">
    <property type="entry name" value="Transferase(Phosphotransferase) domain 1"/>
    <property type="match status" value="1"/>
</dbReference>